<sequence>MPTPEKAQQIEEISELLRNSTLTILTDYRGLTVTDLQGFRTQLREKEARLKVVKNTLTRIAAERVGLEAVTPLLEGPTAIVCTAADPVAAAKVVTDFARTSRVLVVKGALLEGKLLPPAEVERLATLPPREELLAKVVGGLQAPLYGLVSVLSGPIRSLAYVLQARAQQLEGGEQSQAAA</sequence>
<dbReference type="InterPro" id="IPR047865">
    <property type="entry name" value="Ribosomal_uL10_bac_type"/>
</dbReference>
<proteinExistence type="inferred from homology"/>
<dbReference type="Pfam" id="PF00466">
    <property type="entry name" value="Ribosomal_L10"/>
    <property type="match status" value="1"/>
</dbReference>
<dbReference type="PANTHER" id="PTHR11560">
    <property type="entry name" value="39S RIBOSOMAL PROTEIN L10, MITOCHONDRIAL"/>
    <property type="match status" value="1"/>
</dbReference>
<reference evidence="8" key="1">
    <citation type="journal article" date="2020" name="mSystems">
        <title>Genome- and Community-Level Interaction Insights into Carbon Utilization and Element Cycling Functions of Hydrothermarchaeota in Hydrothermal Sediment.</title>
        <authorList>
            <person name="Zhou Z."/>
            <person name="Liu Y."/>
            <person name="Xu W."/>
            <person name="Pan J."/>
            <person name="Luo Z.H."/>
            <person name="Li M."/>
        </authorList>
    </citation>
    <scope>NUCLEOTIDE SEQUENCE [LARGE SCALE GENOMIC DNA]</scope>
    <source>
        <strain evidence="8">SpSt-192</strain>
    </source>
</reference>
<name>A0A7C3ALC1_9BACT</name>
<evidence type="ECO:0000256" key="7">
    <source>
        <dbReference type="SAM" id="Coils"/>
    </source>
</evidence>
<comment type="subunit">
    <text evidence="6">Part of the ribosomal stalk of the 50S ribosomal subunit. The N-terminus interacts with L11 and the large rRNA to form the base of the stalk. The C-terminus forms an elongated spine to which L12 dimers bind in a sequential fashion forming a multimeric L10(L12)X complex.</text>
</comment>
<dbReference type="GO" id="GO:0006412">
    <property type="term" value="P:translation"/>
    <property type="evidence" value="ECO:0007669"/>
    <property type="project" value="UniProtKB-UniRule"/>
</dbReference>
<evidence type="ECO:0000256" key="1">
    <source>
        <dbReference type="ARBA" id="ARBA00002633"/>
    </source>
</evidence>
<organism evidence="8">
    <name type="scientific">Thermorudis sp</name>
    <dbReference type="NCBI Taxonomy" id="1969470"/>
    <lineage>
        <taxon>Bacteria</taxon>
        <taxon>Pseudomonadati</taxon>
        <taxon>Thermomicrobiota</taxon>
        <taxon>Thermomicrobia</taxon>
        <taxon>Thermomicrobia incertae sedis</taxon>
        <taxon>Thermorudis</taxon>
    </lineage>
</organism>
<gene>
    <name evidence="6" type="primary">rplJ</name>
    <name evidence="8" type="ORF">ENP13_02270</name>
</gene>
<dbReference type="CDD" id="cd05797">
    <property type="entry name" value="Ribosomal_L10"/>
    <property type="match status" value="1"/>
</dbReference>
<dbReference type="PROSITE" id="PS01109">
    <property type="entry name" value="RIBOSOMAL_L10"/>
    <property type="match status" value="1"/>
</dbReference>
<dbReference type="EMBL" id="DSID01000180">
    <property type="protein sequence ID" value="HEX70056.1"/>
    <property type="molecule type" value="Genomic_DNA"/>
</dbReference>
<comment type="caution">
    <text evidence="8">The sequence shown here is derived from an EMBL/GenBank/DDBJ whole genome shotgun (WGS) entry which is preliminary data.</text>
</comment>
<accession>A0A7C3ALC1</accession>
<evidence type="ECO:0000256" key="3">
    <source>
        <dbReference type="ARBA" id="ARBA00022980"/>
    </source>
</evidence>
<evidence type="ECO:0000313" key="8">
    <source>
        <dbReference type="EMBL" id="HEX70056.1"/>
    </source>
</evidence>
<keyword evidence="6" id="KW-0694">RNA-binding</keyword>
<dbReference type="InterPro" id="IPR043141">
    <property type="entry name" value="Ribosomal_uL10-like_sf"/>
</dbReference>
<evidence type="ECO:0000256" key="5">
    <source>
        <dbReference type="ARBA" id="ARBA00035202"/>
    </source>
</evidence>
<dbReference type="Gene3D" id="6.10.250.290">
    <property type="match status" value="1"/>
</dbReference>
<dbReference type="GO" id="GO:0015934">
    <property type="term" value="C:large ribosomal subunit"/>
    <property type="evidence" value="ECO:0007669"/>
    <property type="project" value="InterPro"/>
</dbReference>
<evidence type="ECO:0000256" key="6">
    <source>
        <dbReference type="HAMAP-Rule" id="MF_00362"/>
    </source>
</evidence>
<evidence type="ECO:0000256" key="2">
    <source>
        <dbReference type="ARBA" id="ARBA00008889"/>
    </source>
</evidence>
<evidence type="ECO:0000256" key="4">
    <source>
        <dbReference type="ARBA" id="ARBA00023274"/>
    </source>
</evidence>
<dbReference type="InterPro" id="IPR022973">
    <property type="entry name" value="Ribosomal_uL10_bac"/>
</dbReference>
<dbReference type="NCBIfam" id="NF000955">
    <property type="entry name" value="PRK00099.1-1"/>
    <property type="match status" value="1"/>
</dbReference>
<dbReference type="Gene3D" id="3.30.70.1730">
    <property type="match status" value="1"/>
</dbReference>
<feature type="coiled-coil region" evidence="7">
    <location>
        <begin position="36"/>
        <end position="63"/>
    </location>
</feature>
<dbReference type="InterPro" id="IPR002363">
    <property type="entry name" value="Ribosomal_uL10_CS_bac"/>
</dbReference>
<dbReference type="AlphaFoldDB" id="A0A7C3ALC1"/>
<keyword evidence="3 6" id="KW-0689">Ribosomal protein</keyword>
<comment type="similarity">
    <text evidence="2 6">Belongs to the universal ribosomal protein uL10 family.</text>
</comment>
<dbReference type="HAMAP" id="MF_00362">
    <property type="entry name" value="Ribosomal_uL10"/>
    <property type="match status" value="1"/>
</dbReference>
<dbReference type="SUPFAM" id="SSF160369">
    <property type="entry name" value="Ribosomal protein L10-like"/>
    <property type="match status" value="1"/>
</dbReference>
<dbReference type="InterPro" id="IPR001790">
    <property type="entry name" value="Ribosomal_uL10"/>
</dbReference>
<dbReference type="GO" id="GO:0070180">
    <property type="term" value="F:large ribosomal subunit rRNA binding"/>
    <property type="evidence" value="ECO:0007669"/>
    <property type="project" value="UniProtKB-UniRule"/>
</dbReference>
<dbReference type="GO" id="GO:0003735">
    <property type="term" value="F:structural constituent of ribosome"/>
    <property type="evidence" value="ECO:0007669"/>
    <property type="project" value="InterPro"/>
</dbReference>
<protein>
    <recommendedName>
        <fullName evidence="5 6">Large ribosomal subunit protein uL10</fullName>
    </recommendedName>
</protein>
<keyword evidence="4 6" id="KW-0687">Ribonucleoprotein</keyword>
<keyword evidence="7" id="KW-0175">Coiled coil</keyword>
<comment type="function">
    <text evidence="1 6">Forms part of the ribosomal stalk, playing a central role in the interaction of the ribosome with GTP-bound translation factors.</text>
</comment>
<keyword evidence="6" id="KW-0699">rRNA-binding</keyword>